<accession>A0ABW5G143</accession>
<organism evidence="3 4">
    <name type="scientific">Amycolatopsis pigmentata</name>
    <dbReference type="NCBI Taxonomy" id="450801"/>
    <lineage>
        <taxon>Bacteria</taxon>
        <taxon>Bacillati</taxon>
        <taxon>Actinomycetota</taxon>
        <taxon>Actinomycetes</taxon>
        <taxon>Pseudonocardiales</taxon>
        <taxon>Pseudonocardiaceae</taxon>
        <taxon>Amycolatopsis</taxon>
    </lineage>
</organism>
<dbReference type="EMBL" id="JBHUKR010000021">
    <property type="protein sequence ID" value="MFD2421013.1"/>
    <property type="molecule type" value="Genomic_DNA"/>
</dbReference>
<dbReference type="PANTHER" id="PTHR11851">
    <property type="entry name" value="METALLOPROTEASE"/>
    <property type="match status" value="1"/>
</dbReference>
<dbReference type="SUPFAM" id="SSF63411">
    <property type="entry name" value="LuxS/MPP-like metallohydrolase"/>
    <property type="match status" value="2"/>
</dbReference>
<proteinExistence type="predicted"/>
<dbReference type="InterPro" id="IPR050361">
    <property type="entry name" value="MPP/UQCRC_Complex"/>
</dbReference>
<dbReference type="Gene3D" id="3.30.830.10">
    <property type="entry name" value="Metalloenzyme, LuxS/M16 peptidase-like"/>
    <property type="match status" value="2"/>
</dbReference>
<dbReference type="InterPro" id="IPR007863">
    <property type="entry name" value="Peptidase_M16_C"/>
</dbReference>
<dbReference type="PANTHER" id="PTHR11851:SF224">
    <property type="entry name" value="PROCESSING PROTEASE"/>
    <property type="match status" value="1"/>
</dbReference>
<dbReference type="RefSeq" id="WP_378269369.1">
    <property type="nucleotide sequence ID" value="NZ_JBHUKR010000021.1"/>
</dbReference>
<reference evidence="4" key="1">
    <citation type="journal article" date="2019" name="Int. J. Syst. Evol. Microbiol.">
        <title>The Global Catalogue of Microorganisms (GCM) 10K type strain sequencing project: providing services to taxonomists for standard genome sequencing and annotation.</title>
        <authorList>
            <consortium name="The Broad Institute Genomics Platform"/>
            <consortium name="The Broad Institute Genome Sequencing Center for Infectious Disease"/>
            <person name="Wu L."/>
            <person name="Ma J."/>
        </authorList>
    </citation>
    <scope>NUCLEOTIDE SEQUENCE [LARGE SCALE GENOMIC DNA]</scope>
    <source>
        <strain evidence="4">CGMCC 4.7645</strain>
    </source>
</reference>
<sequence>MTLARPRLPETTTTGWSFPGTVTDRLPGGLSVLTCALPGQELVAAELVIDLPLAAEPAHFEGVAGVATFATVEATEGPGGGTLTEHLEQLGAAVNANVRHEGLVIGLSVPRRNLGPALEALFGAVYSATPDDAQVERLAAENVNTIAQNRADPAQRAATEFVAACVEGGRWSRPTTGVLETARNIDPEAVATFLRQLRTAPATLVVAGDIGGMDVPAITGVNAPRDLTDRAADSGARPRQGAHALVVDRPGAVQTCLAIGSLGVNESDPRWADLNVAGCVLGGALWSRLSARLREEMGYTYGITARFQPWRHHGLFAISTSVDSESTEPAVADIRTIVAGVVEEGLTKEEHRRAVDLLLGGMPLRYQTADAVAVRLADNLLRGLPADHVDHYQRGLGLVTAQSASEAFATVVTPEALTLVAVGDAGKITEPLLRQGFESVEVVSA</sequence>
<name>A0ABW5G143_9PSEU</name>
<dbReference type="Proteomes" id="UP001597417">
    <property type="component" value="Unassembled WGS sequence"/>
</dbReference>
<evidence type="ECO:0000313" key="3">
    <source>
        <dbReference type="EMBL" id="MFD2421013.1"/>
    </source>
</evidence>
<gene>
    <name evidence="3" type="ORF">ACFSXZ_32265</name>
</gene>
<dbReference type="Pfam" id="PF05193">
    <property type="entry name" value="Peptidase_M16_C"/>
    <property type="match status" value="1"/>
</dbReference>
<feature type="domain" description="Peptidase M16 C-terminal" evidence="2">
    <location>
        <begin position="241"/>
        <end position="357"/>
    </location>
</feature>
<keyword evidence="4" id="KW-1185">Reference proteome</keyword>
<feature type="region of interest" description="Disordered" evidence="1">
    <location>
        <begin position="1"/>
        <end position="20"/>
    </location>
</feature>
<evidence type="ECO:0000313" key="4">
    <source>
        <dbReference type="Proteomes" id="UP001597417"/>
    </source>
</evidence>
<evidence type="ECO:0000259" key="2">
    <source>
        <dbReference type="Pfam" id="PF05193"/>
    </source>
</evidence>
<dbReference type="InterPro" id="IPR011249">
    <property type="entry name" value="Metalloenz_LuxS/M16"/>
</dbReference>
<comment type="caution">
    <text evidence="3">The sequence shown here is derived from an EMBL/GenBank/DDBJ whole genome shotgun (WGS) entry which is preliminary data.</text>
</comment>
<protein>
    <submittedName>
        <fullName evidence="3">M16 family metallopeptidase</fullName>
    </submittedName>
</protein>
<evidence type="ECO:0000256" key="1">
    <source>
        <dbReference type="SAM" id="MobiDB-lite"/>
    </source>
</evidence>